<feature type="compositionally biased region" description="Basic and acidic residues" evidence="1">
    <location>
        <begin position="168"/>
        <end position="177"/>
    </location>
</feature>
<sequence length="543" mass="59104">MPTDKPSKSLSHKLLGLGRLSSKGSGGGAKSPEPADKDKEQDDHRFQIVHTPDRHTPTRPTPTEEECREEIRRWHALADRERYSYLVGGGEDVLDHQRRSPENENPGNGEEMKKGKYDFEDSPVEDERGIQSGGDVEMEETGAEEPRASRQRRYAFAVSAQAAAAAVERTREEKVPREMGGFADPPVFRPARPWNGIELGGGGGGNKRGGEEEGRRSSTTLPAGDGSGSGSVRIPIPAAGSLARERSESRSPRSCSVGFDLDGLSLSEEGGGRSLGSSSSRGGSAERGGGGDGWWAVCPACGSVLSRIERVRCGRCRFDLVGGRGRTTGVVGGQQQVQERVSSQESEGEQRIRGVRHGGTEETWRSTGAADEKSYGSLKPSPGRYLPSTPPKSPPPLRERSFLPTGYAARSCSPRIHNTGDVLHPSQPDTRHAQQQQYQDRRQDRQHRTNPRFVQFPTTPLRGLQRSQTTDGRVPDHTHAAQTAEQAQPVPLARRVSAGGQGRDNSAACVRMARRDAVRRGRGRAGERDDGEVYMDIYGEYED</sequence>
<feature type="region of interest" description="Disordered" evidence="1">
    <location>
        <begin position="1"/>
        <end position="68"/>
    </location>
</feature>
<feature type="compositionally biased region" description="Gly residues" evidence="1">
    <location>
        <begin position="198"/>
        <end position="207"/>
    </location>
</feature>
<proteinExistence type="predicted"/>
<feature type="compositionally biased region" description="Basic and acidic residues" evidence="1">
    <location>
        <begin position="33"/>
        <end position="56"/>
    </location>
</feature>
<keyword evidence="3" id="KW-1185">Reference proteome</keyword>
<evidence type="ECO:0000313" key="3">
    <source>
        <dbReference type="Proteomes" id="UP001239445"/>
    </source>
</evidence>
<evidence type="ECO:0000256" key="1">
    <source>
        <dbReference type="SAM" id="MobiDB-lite"/>
    </source>
</evidence>
<protein>
    <submittedName>
        <fullName evidence="2">Uncharacterized protein</fullName>
    </submittedName>
</protein>
<reference evidence="2" key="1">
    <citation type="submission" date="2023-06" db="EMBL/GenBank/DDBJ databases">
        <title>Genome-scale phylogeny and comparative genomics of the fungal order Sordariales.</title>
        <authorList>
            <consortium name="Lawrence Berkeley National Laboratory"/>
            <person name="Hensen N."/>
            <person name="Bonometti L."/>
            <person name="Westerberg I."/>
            <person name="Brannstrom I.O."/>
            <person name="Guillou S."/>
            <person name="Cros-Aarteil S."/>
            <person name="Calhoun S."/>
            <person name="Haridas S."/>
            <person name="Kuo A."/>
            <person name="Mondo S."/>
            <person name="Pangilinan J."/>
            <person name="Riley R."/>
            <person name="Labutti K."/>
            <person name="Andreopoulos B."/>
            <person name="Lipzen A."/>
            <person name="Chen C."/>
            <person name="Yanf M."/>
            <person name="Daum C."/>
            <person name="Ng V."/>
            <person name="Clum A."/>
            <person name="Steindorff A."/>
            <person name="Ohm R."/>
            <person name="Martin F."/>
            <person name="Silar P."/>
            <person name="Natvig D."/>
            <person name="Lalanne C."/>
            <person name="Gautier V."/>
            <person name="Ament-Velasquez S.L."/>
            <person name="Kruys A."/>
            <person name="Hutchinson M.I."/>
            <person name="Powell A.J."/>
            <person name="Barry K."/>
            <person name="Miller A.N."/>
            <person name="Grigoriev I.V."/>
            <person name="Debuchy R."/>
            <person name="Gladieux P."/>
            <person name="Thoren M.H."/>
            <person name="Johannesson H."/>
        </authorList>
    </citation>
    <scope>NUCLEOTIDE SEQUENCE</scope>
    <source>
        <strain evidence="2">PSN4</strain>
    </source>
</reference>
<feature type="compositionally biased region" description="Low complexity" evidence="1">
    <location>
        <begin position="8"/>
        <end position="23"/>
    </location>
</feature>
<dbReference type="EMBL" id="MU839827">
    <property type="protein sequence ID" value="KAK1760859.1"/>
    <property type="molecule type" value="Genomic_DNA"/>
</dbReference>
<accession>A0AAJ0FGD3</accession>
<feature type="compositionally biased region" description="Basic and acidic residues" evidence="1">
    <location>
        <begin position="93"/>
        <end position="102"/>
    </location>
</feature>
<feature type="region of interest" description="Disordered" evidence="1">
    <location>
        <begin position="88"/>
        <end position="152"/>
    </location>
</feature>
<comment type="caution">
    <text evidence="2">The sequence shown here is derived from an EMBL/GenBank/DDBJ whole genome shotgun (WGS) entry which is preliminary data.</text>
</comment>
<dbReference type="AlphaFoldDB" id="A0AAJ0FGD3"/>
<feature type="compositionally biased region" description="Low complexity" evidence="1">
    <location>
        <begin position="333"/>
        <end position="345"/>
    </location>
</feature>
<gene>
    <name evidence="2" type="ORF">QBC47DRAFT_428247</name>
</gene>
<feature type="compositionally biased region" description="Basic and acidic residues" evidence="1">
    <location>
        <begin position="348"/>
        <end position="374"/>
    </location>
</feature>
<feature type="region of interest" description="Disordered" evidence="1">
    <location>
        <begin position="168"/>
        <end position="290"/>
    </location>
</feature>
<feature type="compositionally biased region" description="Basic and acidic residues" evidence="1">
    <location>
        <begin position="110"/>
        <end position="129"/>
    </location>
</feature>
<name>A0AAJ0FGD3_9PEZI</name>
<dbReference type="Proteomes" id="UP001239445">
    <property type="component" value="Unassembled WGS sequence"/>
</dbReference>
<feature type="region of interest" description="Disordered" evidence="1">
    <location>
        <begin position="325"/>
        <end position="510"/>
    </location>
</feature>
<organism evidence="2 3">
    <name type="scientific">Echria macrotheca</name>
    <dbReference type="NCBI Taxonomy" id="438768"/>
    <lineage>
        <taxon>Eukaryota</taxon>
        <taxon>Fungi</taxon>
        <taxon>Dikarya</taxon>
        <taxon>Ascomycota</taxon>
        <taxon>Pezizomycotina</taxon>
        <taxon>Sordariomycetes</taxon>
        <taxon>Sordariomycetidae</taxon>
        <taxon>Sordariales</taxon>
        <taxon>Schizotheciaceae</taxon>
        <taxon>Echria</taxon>
    </lineage>
</organism>
<evidence type="ECO:0000313" key="2">
    <source>
        <dbReference type="EMBL" id="KAK1760859.1"/>
    </source>
</evidence>